<dbReference type="Gene3D" id="3.40.630.10">
    <property type="entry name" value="Zn peptidases"/>
    <property type="match status" value="1"/>
</dbReference>
<feature type="compositionally biased region" description="Polar residues" evidence="17">
    <location>
        <begin position="100"/>
        <end position="129"/>
    </location>
</feature>
<evidence type="ECO:0000256" key="8">
    <source>
        <dbReference type="ARBA" id="ARBA00022801"/>
    </source>
</evidence>
<evidence type="ECO:0000256" key="9">
    <source>
        <dbReference type="ARBA" id="ARBA00022833"/>
    </source>
</evidence>
<dbReference type="InterPro" id="IPR003137">
    <property type="entry name" value="PA_domain"/>
</dbReference>
<evidence type="ECO:0000256" key="5">
    <source>
        <dbReference type="ARBA" id="ARBA00022670"/>
    </source>
</evidence>
<evidence type="ECO:0000256" key="12">
    <source>
        <dbReference type="ARBA" id="ARBA00023049"/>
    </source>
</evidence>
<reference evidence="22" key="1">
    <citation type="journal article" date="2019" name="bioRxiv">
        <title>The Genome of the Zebra Mussel, Dreissena polymorpha: A Resource for Invasive Species Research.</title>
        <authorList>
            <person name="McCartney M.A."/>
            <person name="Auch B."/>
            <person name="Kono T."/>
            <person name="Mallez S."/>
            <person name="Zhang Y."/>
            <person name="Obille A."/>
            <person name="Becker A."/>
            <person name="Abrahante J.E."/>
            <person name="Garbe J."/>
            <person name="Badalamenti J.P."/>
            <person name="Herman A."/>
            <person name="Mangelson H."/>
            <person name="Liachko I."/>
            <person name="Sullivan S."/>
            <person name="Sone E.D."/>
            <person name="Koren S."/>
            <person name="Silverstein K.A.T."/>
            <person name="Beckman K.B."/>
            <person name="Gohl D.M."/>
        </authorList>
    </citation>
    <scope>NUCLEOTIDE SEQUENCE</scope>
    <source>
        <strain evidence="22">Duluth1</strain>
        <tissue evidence="22">Whole animal</tissue>
    </source>
</reference>
<dbReference type="InterPro" id="IPR039373">
    <property type="entry name" value="Peptidase_M28B"/>
</dbReference>
<evidence type="ECO:0000259" key="20">
    <source>
        <dbReference type="Pfam" id="PF04253"/>
    </source>
</evidence>
<keyword evidence="12" id="KW-0482">Metalloprotease</keyword>
<evidence type="ECO:0000313" key="22">
    <source>
        <dbReference type="EMBL" id="KAH3848179.1"/>
    </source>
</evidence>
<dbReference type="Gene3D" id="1.20.930.40">
    <property type="entry name" value="Transferrin receptor-like, dimerisation domain"/>
    <property type="match status" value="1"/>
</dbReference>
<keyword evidence="6 18" id="KW-0812">Transmembrane</keyword>
<keyword evidence="9" id="KW-0862">Zinc</keyword>
<dbReference type="EC" id="3.4.17.21" evidence="16"/>
<keyword evidence="14" id="KW-0325">Glycoprotein</keyword>
<protein>
    <recommendedName>
        <fullName evidence="16">glutamate carboxypeptidase II</fullName>
        <ecNumber evidence="16">3.4.17.21</ecNumber>
    </recommendedName>
</protein>
<dbReference type="GO" id="GO:0016020">
    <property type="term" value="C:membrane"/>
    <property type="evidence" value="ECO:0007669"/>
    <property type="project" value="UniProtKB-SubCell"/>
</dbReference>
<dbReference type="AlphaFoldDB" id="A0A9D4KYW9"/>
<comment type="caution">
    <text evidence="22">The sequence shown here is derived from an EMBL/GenBank/DDBJ whole genome shotgun (WGS) entry which is preliminary data.</text>
</comment>
<dbReference type="SUPFAM" id="SSF53187">
    <property type="entry name" value="Zn-dependent exopeptidases"/>
    <property type="match status" value="1"/>
</dbReference>
<accession>A0A9D4KYW9</accession>
<comment type="subcellular location">
    <subcellularLocation>
        <location evidence="2">Membrane</location>
        <topology evidence="2">Single-pass type II membrane protein</topology>
    </subcellularLocation>
</comment>
<sequence length="886" mass="98448">MVSEGFDFLDEGRKKRSAYDRKSLGLSVFSVCVAFAVGMLIGHYAIKKNTEPDPISSTSRAPDGIGGTTLPSVGESSLAASSIMTNTQSQSTTSVHQTTRVETTSTHAHVTTSQPPGTSGTQTSLNTPVSSTMTTQSSTSSGTQSSPGTTTASTGDAQTDGVFLANVSAAIIREANPNITDVLLNEINATNIREYLRELVRAPHVAGTKSDYEQAEMLRTFWLDSGLDVAVTTPYDILLSYPNETVPNLVRVLDENETEIFKSEDNEYNLTEEERPWEFPFPYLGYSGNGVVRGPLVYVNYARQEDFDYLTEQGINVSGCIALARYGMGGRAGKVRLAEEHGAVGVIMYADPGDYIAPWATDYYPDSIWIPPTATSRGSIFMGTGDPLTPGYPSIDSAYRYNETDPEANLPKIPAMPVGWGFAEKLLRNLSGNASPASWRGRLNATYMIGPGFEDNNWRAELSVHTTNLRRRSYNAFGMIRGESEPDRYVLLGNHRDSWVLGAIDPSSGTATMMELSRVLGKLVKEGTWRPRRSIIFCSWGAEEFGLIGSTEWIEENSKTLDFRTIAYINMDIAVTGNYSIRGLGSPPVFTAMYRAAQRVPDPNVTETKNTSVYDVWLARKPLQSVTRNNTNMPDIRSPGEGSDYGTFMQRAGITCADFRYDQDYVGDRVLFYPLYHTSYETLHAVENLIDPGLKLHATIGKLSGELLRDLADSKLLPFNMSDYVLFLRDYTEAFRKNATEEMERHSLNMSELDGVIDMFEEAAERFHMSLQDINRNNPFEIRRVNDQMMQVERTFLDPAALPGRPQLYRHLVHSGSQFVSFRGPSFPGLQDALYYLRKDPTNAEFIRGLQHHFSVLVFTIQGAANSLKDATDFLRHEDNSTMPLF</sequence>
<evidence type="ECO:0000256" key="13">
    <source>
        <dbReference type="ARBA" id="ARBA00023136"/>
    </source>
</evidence>
<dbReference type="CDD" id="cd02121">
    <property type="entry name" value="PA_GCPII_like"/>
    <property type="match status" value="1"/>
</dbReference>
<reference evidence="22" key="2">
    <citation type="submission" date="2020-11" db="EMBL/GenBank/DDBJ databases">
        <authorList>
            <person name="McCartney M.A."/>
            <person name="Auch B."/>
            <person name="Kono T."/>
            <person name="Mallez S."/>
            <person name="Becker A."/>
            <person name="Gohl D.M."/>
            <person name="Silverstein K.A.T."/>
            <person name="Koren S."/>
            <person name="Bechman K.B."/>
            <person name="Herman A."/>
            <person name="Abrahante J.E."/>
            <person name="Garbe J."/>
        </authorList>
    </citation>
    <scope>NUCLEOTIDE SEQUENCE</scope>
    <source>
        <strain evidence="22">Duluth1</strain>
        <tissue evidence="22">Whole animal</tissue>
    </source>
</reference>
<comment type="catalytic activity">
    <reaction evidence="15">
        <text>Release of an unsubstituted, C-terminal glutamyl residue, typically from Ac-Asp-Glu or folylpoly-gamma-glutamates.</text>
        <dbReference type="EC" id="3.4.17.21"/>
    </reaction>
</comment>
<dbReference type="PANTHER" id="PTHR10404">
    <property type="entry name" value="N-ACETYLATED-ALPHA-LINKED ACIDIC DIPEPTIDASE"/>
    <property type="match status" value="1"/>
</dbReference>
<dbReference type="Pfam" id="PF04389">
    <property type="entry name" value="Peptidase_M28"/>
    <property type="match status" value="1"/>
</dbReference>
<dbReference type="GO" id="GO:0006508">
    <property type="term" value="P:proteolysis"/>
    <property type="evidence" value="ECO:0007669"/>
    <property type="project" value="UniProtKB-KW"/>
</dbReference>
<keyword evidence="8" id="KW-0378">Hydrolase</keyword>
<keyword evidence="7" id="KW-0479">Metal-binding</keyword>
<name>A0A9D4KYW9_DREPO</name>
<dbReference type="FunFam" id="3.40.630.10:FF:000009">
    <property type="entry name" value="N-acetylated-alpha-linked acidic dipeptidase 2"/>
    <property type="match status" value="1"/>
</dbReference>
<dbReference type="InterPro" id="IPR046450">
    <property type="entry name" value="PA_dom_sf"/>
</dbReference>
<dbReference type="PANTHER" id="PTHR10404:SF77">
    <property type="entry name" value="GLUTAMATE CARBOXYPEPTIDASE 2 HOMOLOG"/>
    <property type="match status" value="1"/>
</dbReference>
<dbReference type="GO" id="GO:0004181">
    <property type="term" value="F:metallocarboxypeptidase activity"/>
    <property type="evidence" value="ECO:0007669"/>
    <property type="project" value="UniProtKB-EC"/>
</dbReference>
<keyword evidence="11 18" id="KW-1133">Transmembrane helix</keyword>
<comment type="cofactor">
    <cofactor evidence="1">
        <name>Zn(2+)</name>
        <dbReference type="ChEBI" id="CHEBI:29105"/>
    </cofactor>
</comment>
<dbReference type="InterPro" id="IPR007365">
    <property type="entry name" value="TFR-like_dimer_dom"/>
</dbReference>
<evidence type="ECO:0000256" key="2">
    <source>
        <dbReference type="ARBA" id="ARBA00004606"/>
    </source>
</evidence>
<evidence type="ECO:0000256" key="17">
    <source>
        <dbReference type="SAM" id="MobiDB-lite"/>
    </source>
</evidence>
<dbReference type="OrthoDB" id="5841748at2759"/>
<dbReference type="SUPFAM" id="SSF52025">
    <property type="entry name" value="PA domain"/>
    <property type="match status" value="1"/>
</dbReference>
<evidence type="ECO:0000256" key="15">
    <source>
        <dbReference type="ARBA" id="ARBA00052003"/>
    </source>
</evidence>
<keyword evidence="5" id="KW-0645">Protease</keyword>
<evidence type="ECO:0000313" key="23">
    <source>
        <dbReference type="Proteomes" id="UP000828390"/>
    </source>
</evidence>
<feature type="domain" description="PA" evidence="19">
    <location>
        <begin position="292"/>
        <end position="378"/>
    </location>
</feature>
<evidence type="ECO:0000256" key="14">
    <source>
        <dbReference type="ARBA" id="ARBA00023180"/>
    </source>
</evidence>
<dbReference type="Pfam" id="PF02225">
    <property type="entry name" value="PA"/>
    <property type="match status" value="1"/>
</dbReference>
<keyword evidence="10" id="KW-0735">Signal-anchor</keyword>
<evidence type="ECO:0000256" key="1">
    <source>
        <dbReference type="ARBA" id="ARBA00001947"/>
    </source>
</evidence>
<evidence type="ECO:0000256" key="16">
    <source>
        <dbReference type="ARBA" id="ARBA00066561"/>
    </source>
</evidence>
<dbReference type="Pfam" id="PF04253">
    <property type="entry name" value="TFR_dimer"/>
    <property type="match status" value="1"/>
</dbReference>
<keyword evidence="13 18" id="KW-0472">Membrane</keyword>
<dbReference type="InterPro" id="IPR036757">
    <property type="entry name" value="TFR-like_dimer_dom_sf"/>
</dbReference>
<comment type="similarity">
    <text evidence="3">Belongs to the peptidase M28 family. M28B subfamily.</text>
</comment>
<dbReference type="CDD" id="cd08022">
    <property type="entry name" value="M28_PSMA_like"/>
    <property type="match status" value="1"/>
</dbReference>
<dbReference type="InterPro" id="IPR007484">
    <property type="entry name" value="Peptidase_M28"/>
</dbReference>
<dbReference type="Gene3D" id="3.50.30.30">
    <property type="match status" value="1"/>
</dbReference>
<keyword evidence="4" id="KW-0121">Carboxypeptidase</keyword>
<dbReference type="FunFam" id="1.20.930.40:FF:000001">
    <property type="entry name" value="N-acetylated-alpha-linked acidic dipeptidase 2"/>
    <property type="match status" value="1"/>
</dbReference>
<dbReference type="Proteomes" id="UP000828390">
    <property type="component" value="Unassembled WGS sequence"/>
</dbReference>
<dbReference type="SUPFAM" id="SSF47672">
    <property type="entry name" value="Transferrin receptor-like dimerisation domain"/>
    <property type="match status" value="1"/>
</dbReference>
<evidence type="ECO:0000256" key="7">
    <source>
        <dbReference type="ARBA" id="ARBA00022723"/>
    </source>
</evidence>
<evidence type="ECO:0000256" key="3">
    <source>
        <dbReference type="ARBA" id="ARBA00005634"/>
    </source>
</evidence>
<feature type="compositionally biased region" description="Polar residues" evidence="17">
    <location>
        <begin position="69"/>
        <end position="80"/>
    </location>
</feature>
<evidence type="ECO:0000256" key="18">
    <source>
        <dbReference type="SAM" id="Phobius"/>
    </source>
</evidence>
<feature type="domain" description="Transferrin receptor-like dimerisation" evidence="20">
    <location>
        <begin position="748"/>
        <end position="869"/>
    </location>
</feature>
<evidence type="ECO:0000256" key="10">
    <source>
        <dbReference type="ARBA" id="ARBA00022968"/>
    </source>
</evidence>
<feature type="region of interest" description="Disordered" evidence="17">
    <location>
        <begin position="49"/>
        <end position="157"/>
    </location>
</feature>
<evidence type="ECO:0000259" key="21">
    <source>
        <dbReference type="Pfam" id="PF04389"/>
    </source>
</evidence>
<evidence type="ECO:0000259" key="19">
    <source>
        <dbReference type="Pfam" id="PF02225"/>
    </source>
</evidence>
<evidence type="ECO:0000256" key="6">
    <source>
        <dbReference type="ARBA" id="ARBA00022692"/>
    </source>
</evidence>
<feature type="domain" description="Peptidase M28" evidence="21">
    <location>
        <begin position="475"/>
        <end position="686"/>
    </location>
</feature>
<dbReference type="GO" id="GO:0046872">
    <property type="term" value="F:metal ion binding"/>
    <property type="evidence" value="ECO:0007669"/>
    <property type="project" value="UniProtKB-KW"/>
</dbReference>
<feature type="transmembrane region" description="Helical" evidence="18">
    <location>
        <begin position="23"/>
        <end position="46"/>
    </location>
</feature>
<evidence type="ECO:0000256" key="4">
    <source>
        <dbReference type="ARBA" id="ARBA00022645"/>
    </source>
</evidence>
<feature type="compositionally biased region" description="Low complexity" evidence="17">
    <location>
        <begin position="81"/>
        <end position="98"/>
    </location>
</feature>
<proteinExistence type="inferred from homology"/>
<gene>
    <name evidence="22" type="ORF">DPMN_090538</name>
</gene>
<organism evidence="22 23">
    <name type="scientific">Dreissena polymorpha</name>
    <name type="common">Zebra mussel</name>
    <name type="synonym">Mytilus polymorpha</name>
    <dbReference type="NCBI Taxonomy" id="45954"/>
    <lineage>
        <taxon>Eukaryota</taxon>
        <taxon>Metazoa</taxon>
        <taxon>Spiralia</taxon>
        <taxon>Lophotrochozoa</taxon>
        <taxon>Mollusca</taxon>
        <taxon>Bivalvia</taxon>
        <taxon>Autobranchia</taxon>
        <taxon>Heteroconchia</taxon>
        <taxon>Euheterodonta</taxon>
        <taxon>Imparidentia</taxon>
        <taxon>Neoheterodontei</taxon>
        <taxon>Myida</taxon>
        <taxon>Dreissenoidea</taxon>
        <taxon>Dreissenidae</taxon>
        <taxon>Dreissena</taxon>
    </lineage>
</organism>
<feature type="compositionally biased region" description="Low complexity" evidence="17">
    <location>
        <begin position="130"/>
        <end position="155"/>
    </location>
</feature>
<keyword evidence="23" id="KW-1185">Reference proteome</keyword>
<evidence type="ECO:0000256" key="11">
    <source>
        <dbReference type="ARBA" id="ARBA00022989"/>
    </source>
</evidence>
<dbReference type="FunFam" id="3.50.30.30:FF:000045">
    <property type="entry name" value="Predicted protein"/>
    <property type="match status" value="1"/>
</dbReference>
<dbReference type="EMBL" id="JAIWYP010000003">
    <property type="protein sequence ID" value="KAH3848179.1"/>
    <property type="molecule type" value="Genomic_DNA"/>
</dbReference>